<dbReference type="InterPro" id="IPR009057">
    <property type="entry name" value="Homeodomain-like_sf"/>
</dbReference>
<feature type="region of interest" description="Disordered" evidence="5">
    <location>
        <begin position="207"/>
        <end position="240"/>
    </location>
</feature>
<evidence type="ECO:0000256" key="2">
    <source>
        <dbReference type="ARBA" id="ARBA00023125"/>
    </source>
</evidence>
<dbReference type="PANTHER" id="PTHR30055:SF209">
    <property type="entry name" value="POSSIBLE TRANSCRIPTIONAL REGULATORY PROTEIN (PROBABLY TETR-FAMILY)"/>
    <property type="match status" value="1"/>
</dbReference>
<dbReference type="PRINTS" id="PR00455">
    <property type="entry name" value="HTHTETR"/>
</dbReference>
<dbReference type="InterPro" id="IPR025996">
    <property type="entry name" value="MT1864/Rv1816-like_C"/>
</dbReference>
<organism evidence="7 8">
    <name type="scientific">Salinactinospora qingdaonensis</name>
    <dbReference type="NCBI Taxonomy" id="702744"/>
    <lineage>
        <taxon>Bacteria</taxon>
        <taxon>Bacillati</taxon>
        <taxon>Actinomycetota</taxon>
        <taxon>Actinomycetes</taxon>
        <taxon>Streptosporangiales</taxon>
        <taxon>Nocardiopsidaceae</taxon>
        <taxon>Salinactinospora</taxon>
    </lineage>
</organism>
<dbReference type="Gene3D" id="1.10.357.10">
    <property type="entry name" value="Tetracycline Repressor, domain 2"/>
    <property type="match status" value="1"/>
</dbReference>
<protein>
    <submittedName>
        <fullName evidence="7">TetR/AcrR family transcriptional regulator</fullName>
    </submittedName>
</protein>
<dbReference type="EMBL" id="BAABDD010000013">
    <property type="protein sequence ID" value="GAA3748529.1"/>
    <property type="molecule type" value="Genomic_DNA"/>
</dbReference>
<keyword evidence="3" id="KW-0804">Transcription</keyword>
<reference evidence="8" key="1">
    <citation type="journal article" date="2019" name="Int. J. Syst. Evol. Microbiol.">
        <title>The Global Catalogue of Microorganisms (GCM) 10K type strain sequencing project: providing services to taxonomists for standard genome sequencing and annotation.</title>
        <authorList>
            <consortium name="The Broad Institute Genomics Platform"/>
            <consortium name="The Broad Institute Genome Sequencing Center for Infectious Disease"/>
            <person name="Wu L."/>
            <person name="Ma J."/>
        </authorList>
    </citation>
    <scope>NUCLEOTIDE SEQUENCE [LARGE SCALE GENOMIC DNA]</scope>
    <source>
        <strain evidence="8">JCM 17137</strain>
    </source>
</reference>
<dbReference type="InterPro" id="IPR036271">
    <property type="entry name" value="Tet_transcr_reg_TetR-rel_C_sf"/>
</dbReference>
<keyword evidence="2 4" id="KW-0238">DNA-binding</keyword>
<dbReference type="InterPro" id="IPR050109">
    <property type="entry name" value="HTH-type_TetR-like_transc_reg"/>
</dbReference>
<dbReference type="Proteomes" id="UP001500908">
    <property type="component" value="Unassembled WGS sequence"/>
</dbReference>
<dbReference type="Pfam" id="PF00440">
    <property type="entry name" value="TetR_N"/>
    <property type="match status" value="1"/>
</dbReference>
<dbReference type="SUPFAM" id="SSF48498">
    <property type="entry name" value="Tetracyclin repressor-like, C-terminal domain"/>
    <property type="match status" value="1"/>
</dbReference>
<feature type="DNA-binding region" description="H-T-H motif" evidence="4">
    <location>
        <begin position="31"/>
        <end position="50"/>
    </location>
</feature>
<dbReference type="SUPFAM" id="SSF46689">
    <property type="entry name" value="Homeodomain-like"/>
    <property type="match status" value="1"/>
</dbReference>
<evidence type="ECO:0000256" key="3">
    <source>
        <dbReference type="ARBA" id="ARBA00023163"/>
    </source>
</evidence>
<dbReference type="Pfam" id="PF13305">
    <property type="entry name" value="TetR_C_33"/>
    <property type="match status" value="1"/>
</dbReference>
<evidence type="ECO:0000256" key="5">
    <source>
        <dbReference type="SAM" id="MobiDB-lite"/>
    </source>
</evidence>
<dbReference type="RefSeq" id="WP_344972129.1">
    <property type="nucleotide sequence ID" value="NZ_BAABDD010000013.1"/>
</dbReference>
<dbReference type="InterPro" id="IPR001647">
    <property type="entry name" value="HTH_TetR"/>
</dbReference>
<evidence type="ECO:0000256" key="4">
    <source>
        <dbReference type="PROSITE-ProRule" id="PRU00335"/>
    </source>
</evidence>
<evidence type="ECO:0000313" key="8">
    <source>
        <dbReference type="Proteomes" id="UP001500908"/>
    </source>
</evidence>
<evidence type="ECO:0000313" key="7">
    <source>
        <dbReference type="EMBL" id="GAA3748529.1"/>
    </source>
</evidence>
<name>A0ABP7FVW5_9ACTN</name>
<accession>A0ABP7FVW5</accession>
<dbReference type="PANTHER" id="PTHR30055">
    <property type="entry name" value="HTH-TYPE TRANSCRIPTIONAL REGULATOR RUTR"/>
    <property type="match status" value="1"/>
</dbReference>
<comment type="caution">
    <text evidence="7">The sequence shown here is derived from an EMBL/GenBank/DDBJ whole genome shotgun (WGS) entry which is preliminary data.</text>
</comment>
<evidence type="ECO:0000259" key="6">
    <source>
        <dbReference type="PROSITE" id="PS50977"/>
    </source>
</evidence>
<proteinExistence type="predicted"/>
<dbReference type="PROSITE" id="PS50977">
    <property type="entry name" value="HTH_TETR_2"/>
    <property type="match status" value="1"/>
</dbReference>
<feature type="domain" description="HTH tetR-type" evidence="6">
    <location>
        <begin position="8"/>
        <end position="68"/>
    </location>
</feature>
<evidence type="ECO:0000256" key="1">
    <source>
        <dbReference type="ARBA" id="ARBA00023015"/>
    </source>
</evidence>
<sequence>MSPRRANPKLGPALIDVAARLLAEEGPQSLSTRRLAAETGSSTMAVYTHFRSMSGLVRAMVHEGFARLQHHLTQVAATGDPVADMASLGRAYRHNALANSHLYTVMFGGCSLAGFSLSEEDRQHGRYTLRNVVECAARCIGAGRFHSGDAELLAHQLWSALHGLITLELGGYLIEPYTADTCFEAQLVGLMVGAGDSAEAATASVTASRHRSLGNGTPQRETALAAHTAEAVPSAGRVGG</sequence>
<keyword evidence="8" id="KW-1185">Reference proteome</keyword>
<keyword evidence="1" id="KW-0805">Transcription regulation</keyword>
<gene>
    <name evidence="7" type="ORF">GCM10022402_29730</name>
</gene>